<evidence type="ECO:0000256" key="1">
    <source>
        <dbReference type="ARBA" id="ARBA00004651"/>
    </source>
</evidence>
<dbReference type="InterPro" id="IPR004501">
    <property type="entry name" value="PTS_EIIC_3"/>
</dbReference>
<keyword evidence="5 8" id="KW-0812">Transmembrane</keyword>
<feature type="transmembrane region" description="Helical" evidence="8">
    <location>
        <begin position="163"/>
        <end position="185"/>
    </location>
</feature>
<dbReference type="PROSITE" id="PS50883">
    <property type="entry name" value="EAL"/>
    <property type="match status" value="1"/>
</dbReference>
<dbReference type="Pfam" id="PF02378">
    <property type="entry name" value="PTS_EIIC"/>
    <property type="match status" value="1"/>
</dbReference>
<evidence type="ECO:0000259" key="9">
    <source>
        <dbReference type="PROSITE" id="PS50883"/>
    </source>
</evidence>
<dbReference type="PANTHER" id="PTHR33121:SF70">
    <property type="entry name" value="SIGNALING PROTEIN YKOW"/>
    <property type="match status" value="1"/>
</dbReference>
<feature type="transmembrane region" description="Helical" evidence="8">
    <location>
        <begin position="74"/>
        <end position="93"/>
    </location>
</feature>
<feature type="domain" description="PTS EIIC type-3" evidence="10">
    <location>
        <begin position="13"/>
        <end position="386"/>
    </location>
</feature>
<evidence type="ECO:0000256" key="6">
    <source>
        <dbReference type="ARBA" id="ARBA00022989"/>
    </source>
</evidence>
<keyword evidence="2" id="KW-0813">Transport</keyword>
<proteinExistence type="predicted"/>
<dbReference type="CDD" id="cd01948">
    <property type="entry name" value="EAL"/>
    <property type="match status" value="1"/>
</dbReference>
<feature type="transmembrane region" description="Helical" evidence="8">
    <location>
        <begin position="131"/>
        <end position="151"/>
    </location>
</feature>
<dbReference type="InterPro" id="IPR035919">
    <property type="entry name" value="EAL_sf"/>
</dbReference>
<dbReference type="Proteomes" id="UP001216189">
    <property type="component" value="Unassembled WGS sequence"/>
</dbReference>
<evidence type="ECO:0000313" key="12">
    <source>
        <dbReference type="Proteomes" id="UP001216189"/>
    </source>
</evidence>
<evidence type="ECO:0000256" key="2">
    <source>
        <dbReference type="ARBA" id="ARBA00022448"/>
    </source>
</evidence>
<dbReference type="Gene3D" id="3.20.20.450">
    <property type="entry name" value="EAL domain"/>
    <property type="match status" value="1"/>
</dbReference>
<evidence type="ECO:0000256" key="7">
    <source>
        <dbReference type="ARBA" id="ARBA00023136"/>
    </source>
</evidence>
<feature type="transmembrane region" description="Helical" evidence="8">
    <location>
        <begin position="100"/>
        <end position="119"/>
    </location>
</feature>
<keyword evidence="7 8" id="KW-0472">Membrane</keyword>
<comment type="caution">
    <text evidence="11">The sequence shown here is derived from an EMBL/GenBank/DDBJ whole genome shotgun (WGS) entry which is preliminary data.</text>
</comment>
<feature type="transmembrane region" description="Helical" evidence="8">
    <location>
        <begin position="356"/>
        <end position="383"/>
    </location>
</feature>
<name>A0ABT5UX58_9VIBR</name>
<organism evidence="11 12">
    <name type="scientific">Vibrio chanodichtyis</name>
    <dbReference type="NCBI Taxonomy" id="3027932"/>
    <lineage>
        <taxon>Bacteria</taxon>
        <taxon>Pseudomonadati</taxon>
        <taxon>Pseudomonadota</taxon>
        <taxon>Gammaproteobacteria</taxon>
        <taxon>Vibrionales</taxon>
        <taxon>Vibrionaceae</taxon>
        <taxon>Vibrio</taxon>
    </lineage>
</organism>
<feature type="transmembrane region" description="Helical" evidence="8">
    <location>
        <begin position="205"/>
        <end position="226"/>
    </location>
</feature>
<feature type="transmembrane region" description="Helical" evidence="8">
    <location>
        <begin position="260"/>
        <end position="281"/>
    </location>
</feature>
<dbReference type="Pfam" id="PF00563">
    <property type="entry name" value="EAL"/>
    <property type="match status" value="1"/>
</dbReference>
<dbReference type="InterPro" id="IPR050706">
    <property type="entry name" value="Cyclic-di-GMP_PDE-like"/>
</dbReference>
<sequence length="677" mass="75586">MKIINKILFTTLHRRNNVTHALSNSLRSYLTDLTALALLLLPLTLLNGLILLAGHILNLFGHTLTQSLFDVSNIIINLYPTAFCLIIGYYLSLKVNVSSATFILLCLIMFYFLSIETGSLSNTFQLPNSPILALLSALMTLIYYAIFPIRLLVPQTLDFPLQLLKHVLHVALFMLLALVIAHLITISSFSLDELSLNPMTLTGGLIYQTILGLLGAIGINGHNMLFSIKQNIFSITQANLSNWQAGTEPLNVISQGFYDAFLSMGGAGNSISLLICILLFSQSRHHFLLALAATPLVIFNINEVLLFGLPIIFNPLLIIPFITVPLVSFFIAYLAIASSLVTPIEQIVNWMTPPLISGYIATGNQFSGVLLQLVIIVVGVLIYRPFYLAYSGRSNMQKENHQNLTELVTSTFKMQLSKAQDSTSTQQKLSTAQSRVMTLLNEGELVMHYQKLHSCHEQSDLSCEALLRYIDRRGQVHGPTFISDFQLIGAMPYLDKIVIDKVLSDMQRLALSPTDRIAINIAVASIEQKNFAAYLLERLEHYAISPHNLMLEITEEAILSNTDVLLKTMQTLQAHGIHFAMDDFGTGYASFPHLLKFPFNKIKLDRTLLLDTTQHKGKELYALIAKLGRIANCQVVAEGVETQDELHFVQTCQVDWVQGYWFARPEPLEKIIAHQVQ</sequence>
<comment type="subcellular location">
    <subcellularLocation>
        <location evidence="1">Cell membrane</location>
        <topology evidence="1">Multi-pass membrane protein</topology>
    </subcellularLocation>
</comment>
<keyword evidence="12" id="KW-1185">Reference proteome</keyword>
<dbReference type="InterPro" id="IPR001633">
    <property type="entry name" value="EAL_dom"/>
</dbReference>
<feature type="transmembrane region" description="Helical" evidence="8">
    <location>
        <begin position="316"/>
        <end position="336"/>
    </location>
</feature>
<gene>
    <name evidence="11" type="ORF">PUN32_01440</name>
</gene>
<evidence type="ECO:0000313" key="11">
    <source>
        <dbReference type="EMBL" id="MDE1513676.1"/>
    </source>
</evidence>
<dbReference type="EMBL" id="JARBFT010000001">
    <property type="protein sequence ID" value="MDE1513676.1"/>
    <property type="molecule type" value="Genomic_DNA"/>
</dbReference>
<evidence type="ECO:0000256" key="3">
    <source>
        <dbReference type="ARBA" id="ARBA00022475"/>
    </source>
</evidence>
<reference evidence="11 12" key="1">
    <citation type="submission" date="2023-02" db="EMBL/GenBank/DDBJ databases">
        <title>Vibrio intestini sp. nov., a close relative of Vibrio cholerae isolated from the intestine of Healthy Culter dabryi.</title>
        <authorList>
            <person name="Wu N."/>
        </authorList>
    </citation>
    <scope>NUCLEOTIDE SEQUENCE [LARGE SCALE GENOMIC DNA]</scope>
    <source>
        <strain evidence="11 12">DSL-7</strain>
    </source>
</reference>
<evidence type="ECO:0000256" key="8">
    <source>
        <dbReference type="SAM" id="Phobius"/>
    </source>
</evidence>
<feature type="domain" description="EAL" evidence="9">
    <location>
        <begin position="429"/>
        <end position="677"/>
    </location>
</feature>
<feature type="transmembrane region" description="Helical" evidence="8">
    <location>
        <begin position="287"/>
        <end position="309"/>
    </location>
</feature>
<keyword evidence="3" id="KW-1003">Cell membrane</keyword>
<dbReference type="SUPFAM" id="SSF141868">
    <property type="entry name" value="EAL domain-like"/>
    <property type="match status" value="1"/>
</dbReference>
<evidence type="ECO:0000259" key="10">
    <source>
        <dbReference type="PROSITE" id="PS51105"/>
    </source>
</evidence>
<dbReference type="RefSeq" id="WP_274721429.1">
    <property type="nucleotide sequence ID" value="NZ_JARBFT010000001.1"/>
</dbReference>
<dbReference type="PANTHER" id="PTHR33121">
    <property type="entry name" value="CYCLIC DI-GMP PHOSPHODIESTERASE PDEF"/>
    <property type="match status" value="1"/>
</dbReference>
<evidence type="ECO:0000256" key="4">
    <source>
        <dbReference type="ARBA" id="ARBA00022597"/>
    </source>
</evidence>
<keyword evidence="6 8" id="KW-1133">Transmembrane helix</keyword>
<dbReference type="PROSITE" id="PS51105">
    <property type="entry name" value="PTS_EIIC_TYPE_3"/>
    <property type="match status" value="1"/>
</dbReference>
<feature type="transmembrane region" description="Helical" evidence="8">
    <location>
        <begin position="33"/>
        <end position="54"/>
    </location>
</feature>
<dbReference type="InterPro" id="IPR003352">
    <property type="entry name" value="PTS_EIIC"/>
</dbReference>
<protein>
    <submittedName>
        <fullName evidence="11">EAL domain-containing protein</fullName>
    </submittedName>
</protein>
<keyword evidence="4" id="KW-0762">Sugar transport</keyword>
<dbReference type="SMART" id="SM00052">
    <property type="entry name" value="EAL"/>
    <property type="match status" value="1"/>
</dbReference>
<accession>A0ABT5UX58</accession>
<evidence type="ECO:0000256" key="5">
    <source>
        <dbReference type="ARBA" id="ARBA00022692"/>
    </source>
</evidence>